<dbReference type="InterPro" id="IPR044742">
    <property type="entry name" value="DEAD/DEAH_RhlB"/>
</dbReference>
<keyword evidence="3 9" id="KW-0378">Hydrolase</keyword>
<dbReference type="GO" id="GO:0016787">
    <property type="term" value="F:hydrolase activity"/>
    <property type="evidence" value="ECO:0007669"/>
    <property type="project" value="UniProtKB-KW"/>
</dbReference>
<keyword evidence="4 9" id="KW-0347">Helicase</keyword>
<evidence type="ECO:0000256" key="6">
    <source>
        <dbReference type="ARBA" id="ARBA00023016"/>
    </source>
</evidence>
<dbReference type="SUPFAM" id="SSF52540">
    <property type="entry name" value="P-loop containing nucleoside triphosphate hydrolases"/>
    <property type="match status" value="1"/>
</dbReference>
<dbReference type="InterPro" id="IPR000629">
    <property type="entry name" value="RNA-helicase_DEAD-box_CS"/>
</dbReference>
<accession>A0AAJ1BC25</accession>
<dbReference type="InterPro" id="IPR012677">
    <property type="entry name" value="Nucleotide-bd_a/b_plait_sf"/>
</dbReference>
<evidence type="ECO:0000256" key="4">
    <source>
        <dbReference type="ARBA" id="ARBA00022806"/>
    </source>
</evidence>
<feature type="short sequence motif" description="Q motif" evidence="8">
    <location>
        <begin position="16"/>
        <end position="44"/>
    </location>
</feature>
<feature type="region of interest" description="Disordered" evidence="10">
    <location>
        <begin position="560"/>
        <end position="593"/>
    </location>
</feature>
<evidence type="ECO:0000256" key="8">
    <source>
        <dbReference type="PROSITE-ProRule" id="PRU00552"/>
    </source>
</evidence>
<dbReference type="Pfam" id="PF00270">
    <property type="entry name" value="DEAD"/>
    <property type="match status" value="1"/>
</dbReference>
<dbReference type="InterPro" id="IPR014001">
    <property type="entry name" value="Helicase_ATP-bd"/>
</dbReference>
<evidence type="ECO:0000259" key="12">
    <source>
        <dbReference type="PROSITE" id="PS51194"/>
    </source>
</evidence>
<dbReference type="PROSITE" id="PS51194">
    <property type="entry name" value="HELICASE_CTER"/>
    <property type="match status" value="1"/>
</dbReference>
<dbReference type="InterPro" id="IPR001650">
    <property type="entry name" value="Helicase_C-like"/>
</dbReference>
<organism evidence="14 15">
    <name type="scientific">Varibaculum cambriense</name>
    <dbReference type="NCBI Taxonomy" id="184870"/>
    <lineage>
        <taxon>Bacteria</taxon>
        <taxon>Bacillati</taxon>
        <taxon>Actinomycetota</taxon>
        <taxon>Actinomycetes</taxon>
        <taxon>Actinomycetales</taxon>
        <taxon>Actinomycetaceae</taxon>
        <taxon>Varibaculum</taxon>
    </lineage>
</organism>
<evidence type="ECO:0000256" key="10">
    <source>
        <dbReference type="SAM" id="MobiDB-lite"/>
    </source>
</evidence>
<protein>
    <submittedName>
        <fullName evidence="14">DEAD/DEAH box helicase</fullName>
    </submittedName>
</protein>
<evidence type="ECO:0000256" key="3">
    <source>
        <dbReference type="ARBA" id="ARBA00022801"/>
    </source>
</evidence>
<comment type="similarity">
    <text evidence="7 9">Belongs to the DEAD box helicase family.</text>
</comment>
<evidence type="ECO:0000256" key="1">
    <source>
        <dbReference type="ARBA" id="ARBA00022490"/>
    </source>
</evidence>
<evidence type="ECO:0000256" key="5">
    <source>
        <dbReference type="ARBA" id="ARBA00022840"/>
    </source>
</evidence>
<dbReference type="GO" id="GO:0003724">
    <property type="term" value="F:RNA helicase activity"/>
    <property type="evidence" value="ECO:0007669"/>
    <property type="project" value="InterPro"/>
</dbReference>
<dbReference type="PANTHER" id="PTHR47959">
    <property type="entry name" value="ATP-DEPENDENT RNA HELICASE RHLE-RELATED"/>
    <property type="match status" value="1"/>
</dbReference>
<proteinExistence type="inferred from homology"/>
<reference evidence="14" key="1">
    <citation type="submission" date="2022-01" db="EMBL/GenBank/DDBJ databases">
        <title>Collection of gut derived symbiotic bacterial strains cultured from healthy donors.</title>
        <authorList>
            <person name="Lin H."/>
            <person name="Kohout C."/>
            <person name="Waligurski E."/>
            <person name="Pamer E.G."/>
        </authorList>
    </citation>
    <scope>NUCLEOTIDE SEQUENCE</scope>
    <source>
        <strain evidence="14">DFI.7.46</strain>
    </source>
</reference>
<dbReference type="CDD" id="cd00268">
    <property type="entry name" value="DEADc"/>
    <property type="match status" value="1"/>
</dbReference>
<dbReference type="SMART" id="SM00490">
    <property type="entry name" value="HELICc"/>
    <property type="match status" value="1"/>
</dbReference>
<dbReference type="GO" id="GO:0003676">
    <property type="term" value="F:nucleic acid binding"/>
    <property type="evidence" value="ECO:0007669"/>
    <property type="project" value="InterPro"/>
</dbReference>
<dbReference type="RefSeq" id="WP_238128143.1">
    <property type="nucleotide sequence ID" value="NZ_JAGZVZ010000009.1"/>
</dbReference>
<evidence type="ECO:0000259" key="11">
    <source>
        <dbReference type="PROSITE" id="PS51192"/>
    </source>
</evidence>
<evidence type="ECO:0000259" key="13">
    <source>
        <dbReference type="PROSITE" id="PS51195"/>
    </source>
</evidence>
<evidence type="ECO:0000313" key="14">
    <source>
        <dbReference type="EMBL" id="MCG4618134.1"/>
    </source>
</evidence>
<keyword evidence="6" id="KW-0346">Stress response</keyword>
<evidence type="ECO:0000256" key="7">
    <source>
        <dbReference type="ARBA" id="ARBA00038437"/>
    </source>
</evidence>
<comment type="caution">
    <text evidence="14">The sequence shown here is derived from an EMBL/GenBank/DDBJ whole genome shotgun (WGS) entry which is preliminary data.</text>
</comment>
<feature type="domain" description="Helicase C-terminal" evidence="12">
    <location>
        <begin position="243"/>
        <end position="388"/>
    </location>
</feature>
<keyword evidence="5 9" id="KW-0067">ATP-binding</keyword>
<evidence type="ECO:0000256" key="9">
    <source>
        <dbReference type="RuleBase" id="RU000492"/>
    </source>
</evidence>
<dbReference type="PROSITE" id="PS00039">
    <property type="entry name" value="DEAD_ATP_HELICASE"/>
    <property type="match status" value="1"/>
</dbReference>
<dbReference type="InterPro" id="IPR057325">
    <property type="entry name" value="DeaD_dimer"/>
</dbReference>
<dbReference type="Gene3D" id="3.30.70.330">
    <property type="match status" value="1"/>
</dbReference>
<feature type="region of interest" description="Disordered" evidence="10">
    <location>
        <begin position="473"/>
        <end position="503"/>
    </location>
</feature>
<name>A0AAJ1BC25_9ACTO</name>
<keyword evidence="1" id="KW-0963">Cytoplasm</keyword>
<dbReference type="Pfam" id="PF03880">
    <property type="entry name" value="DbpA"/>
    <property type="match status" value="1"/>
</dbReference>
<dbReference type="InterPro" id="IPR014014">
    <property type="entry name" value="RNA_helicase_DEAD_Q_motif"/>
</dbReference>
<dbReference type="InterPro" id="IPR050079">
    <property type="entry name" value="DEAD_box_RNA_helicase"/>
</dbReference>
<feature type="compositionally biased region" description="Basic residues" evidence="10">
    <location>
        <begin position="576"/>
        <end position="593"/>
    </location>
</feature>
<sequence>MQTDPADEQASSKDASFFSDLGLPEIILGTLADMGFTEPTPIQRQGIPPLMAGRDVVGIAQTGTGKTAAFGLPILTACDKTPQVQALILAPTRELAAQSANALTDFARGLKLKIVPVYGGASYGPQISALRDGAQIVVGTPGRIIDLMERGELDLSALKFFVLDEADEMLRMGFSEDVDQIASGANRDAIRALFSATMPPAIKRIAERHLSDPVEISIAPQSSTVETVNQTYAVVPFKFKSEALCRVLALSEAEASIVFVRTRIDAEQVGTELQNAGFLAAAISGDVAQAERERIVSRLREGTLDVLVATDVAARGLDVERIGLVVNYDVPREAEAYVHRIGRTGRAGREGTSLTFFTPRERPRKRVIEKLTGEKMTEVFIPSPDQVAQARANRMTEQISRRLQKGEMEVYYDAIQDLVVAKGMDIGDAAAALLALASGDFGPKKRKLEFRVRREEKVDELGRFISASFEEGREKEAGNSARGKGAARRHFSSSSSRRYRVEVGRRDRVKPGAIVGAITGEGGLKGGDVGHIDILQSFSLVEMARPLSPETIRKIAKARVSGRTLRMREDEGPGKHNGKKHGKKRDFKRKRRG</sequence>
<dbReference type="PROSITE" id="PS51195">
    <property type="entry name" value="Q_MOTIF"/>
    <property type="match status" value="1"/>
</dbReference>
<evidence type="ECO:0000256" key="2">
    <source>
        <dbReference type="ARBA" id="ARBA00022741"/>
    </source>
</evidence>
<evidence type="ECO:0000313" key="15">
    <source>
        <dbReference type="Proteomes" id="UP001200537"/>
    </source>
</evidence>
<dbReference type="Proteomes" id="UP001200537">
    <property type="component" value="Unassembled WGS sequence"/>
</dbReference>
<dbReference type="Pfam" id="PF25399">
    <property type="entry name" value="DeaD_dimer"/>
    <property type="match status" value="1"/>
</dbReference>
<dbReference type="GO" id="GO:0005524">
    <property type="term" value="F:ATP binding"/>
    <property type="evidence" value="ECO:0007669"/>
    <property type="project" value="UniProtKB-KW"/>
</dbReference>
<dbReference type="EMBL" id="JAKNHJ010000011">
    <property type="protein sequence ID" value="MCG4618134.1"/>
    <property type="molecule type" value="Genomic_DNA"/>
</dbReference>
<dbReference type="Gene3D" id="3.40.50.300">
    <property type="entry name" value="P-loop containing nucleotide triphosphate hydrolases"/>
    <property type="match status" value="2"/>
</dbReference>
<dbReference type="Pfam" id="PF00271">
    <property type="entry name" value="Helicase_C"/>
    <property type="match status" value="1"/>
</dbReference>
<dbReference type="PANTHER" id="PTHR47959:SF1">
    <property type="entry name" value="ATP-DEPENDENT RNA HELICASE DBPA"/>
    <property type="match status" value="1"/>
</dbReference>
<keyword evidence="2 9" id="KW-0547">Nucleotide-binding</keyword>
<dbReference type="InterPro" id="IPR027417">
    <property type="entry name" value="P-loop_NTPase"/>
</dbReference>
<dbReference type="InterPro" id="IPR011545">
    <property type="entry name" value="DEAD/DEAH_box_helicase_dom"/>
</dbReference>
<gene>
    <name evidence="14" type="ORF">L0M99_06465</name>
</gene>
<dbReference type="PROSITE" id="PS51192">
    <property type="entry name" value="HELICASE_ATP_BIND_1"/>
    <property type="match status" value="1"/>
</dbReference>
<dbReference type="SMART" id="SM00487">
    <property type="entry name" value="DEXDc"/>
    <property type="match status" value="1"/>
</dbReference>
<dbReference type="InterPro" id="IPR005580">
    <property type="entry name" value="DbpA/CsdA_RNA-bd_dom"/>
</dbReference>
<dbReference type="GO" id="GO:0005829">
    <property type="term" value="C:cytosol"/>
    <property type="evidence" value="ECO:0007669"/>
    <property type="project" value="TreeGrafter"/>
</dbReference>
<feature type="domain" description="DEAD-box RNA helicase Q" evidence="13">
    <location>
        <begin position="16"/>
        <end position="44"/>
    </location>
</feature>
<dbReference type="CDD" id="cd18787">
    <property type="entry name" value="SF2_C_DEAD"/>
    <property type="match status" value="1"/>
</dbReference>
<feature type="domain" description="Helicase ATP-binding" evidence="11">
    <location>
        <begin position="47"/>
        <end position="216"/>
    </location>
</feature>
<dbReference type="AlphaFoldDB" id="A0AAJ1BC25"/>